<evidence type="ECO:0000313" key="3">
    <source>
        <dbReference type="EMBL" id="CAE4573715.1"/>
    </source>
</evidence>
<dbReference type="Pfam" id="PF00149">
    <property type="entry name" value="Metallophos"/>
    <property type="match status" value="1"/>
</dbReference>
<dbReference type="PANTHER" id="PTHR42254">
    <property type="entry name" value="METALLOPHOS DOMAIN-CONTAINING PROTEIN"/>
    <property type="match status" value="1"/>
</dbReference>
<dbReference type="Gene3D" id="3.60.21.10">
    <property type="match status" value="1"/>
</dbReference>
<dbReference type="GO" id="GO:0016787">
    <property type="term" value="F:hydrolase activity"/>
    <property type="evidence" value="ECO:0007669"/>
    <property type="project" value="InterPro"/>
</dbReference>
<dbReference type="EMBL" id="HBNR01020060">
    <property type="protein sequence ID" value="CAE4573715.1"/>
    <property type="molecule type" value="Transcribed_RNA"/>
</dbReference>
<dbReference type="SUPFAM" id="SSF56300">
    <property type="entry name" value="Metallo-dependent phosphatases"/>
    <property type="match status" value="1"/>
</dbReference>
<feature type="domain" description="Calcineurin-like phosphoesterase" evidence="2">
    <location>
        <begin position="26"/>
        <end position="116"/>
    </location>
</feature>
<organism evidence="3">
    <name type="scientific">Alexandrium monilatum</name>
    <dbReference type="NCBI Taxonomy" id="311494"/>
    <lineage>
        <taxon>Eukaryota</taxon>
        <taxon>Sar</taxon>
        <taxon>Alveolata</taxon>
        <taxon>Dinophyceae</taxon>
        <taxon>Gonyaulacales</taxon>
        <taxon>Pyrocystaceae</taxon>
        <taxon>Alexandrium</taxon>
    </lineage>
</organism>
<sequence>MIGQKVGPASAAHGQGPTSEVEEVGYITDLEGDLATLERCLDSGQSVLRRGQGGQLELASDTSAFVFGGDLFDRGPGDLRLARALLDLKARHPDRVVLLMGNRDINKMRLTAELDADYLTQGRPEAAFSAWWDPAAPKLAEYLSSRGLPDSRENRLRWMLKCTLGSGGAFEHRRQELRELKLEGLAGAGDAEAVTDEEVADSFLATVEREDGEVAAYLANARIAAVFGDTLFVHGAAEERALGFVPSLATEYAAHSAGEVVSLPGAREGLPLREWVEANNAFAAAAVAQWRAEPRWSLPPDPAGDGGPRAAAGRRGGEALLAYQCRPAIAAKTVVVTCYVDGKNMPGRRAIHEDLKEGLPKCSDPLSPSAAGYLRAGGVRRVVVGHKPNGEAPAVLRSRGDDGLGYEVISADTNYASRSAPSFRGRSWCEVRVRLPAGPSSPRSQSRLRGALADGRGAYDFDLPPLGEGSEVLAGTGDPLVGCQTADGWWVRVRLDGAGEEARYLLSRGEGRGAESRVVAAADVKLQQHSRL</sequence>
<dbReference type="InterPro" id="IPR029052">
    <property type="entry name" value="Metallo-depent_PP-like"/>
</dbReference>
<accession>A0A7S4UK99</accession>
<evidence type="ECO:0000256" key="1">
    <source>
        <dbReference type="SAM" id="MobiDB-lite"/>
    </source>
</evidence>
<gene>
    <name evidence="3" type="ORF">AMON00008_LOCUS13334</name>
</gene>
<protein>
    <recommendedName>
        <fullName evidence="2">Calcineurin-like phosphoesterase domain-containing protein</fullName>
    </recommendedName>
</protein>
<reference evidence="3" key="1">
    <citation type="submission" date="2021-01" db="EMBL/GenBank/DDBJ databases">
        <authorList>
            <person name="Corre E."/>
            <person name="Pelletier E."/>
            <person name="Niang G."/>
            <person name="Scheremetjew M."/>
            <person name="Finn R."/>
            <person name="Kale V."/>
            <person name="Holt S."/>
            <person name="Cochrane G."/>
            <person name="Meng A."/>
            <person name="Brown T."/>
            <person name="Cohen L."/>
        </authorList>
    </citation>
    <scope>NUCLEOTIDE SEQUENCE</scope>
    <source>
        <strain evidence="3">CCMP3105</strain>
    </source>
</reference>
<proteinExistence type="predicted"/>
<dbReference type="PANTHER" id="PTHR42254:SF1">
    <property type="entry name" value="CALCINEURIN-LIKE PHOSPHOESTERASE DOMAIN-CONTAINING PROTEIN"/>
    <property type="match status" value="1"/>
</dbReference>
<feature type="region of interest" description="Disordered" evidence="1">
    <location>
        <begin position="1"/>
        <end position="20"/>
    </location>
</feature>
<dbReference type="AlphaFoldDB" id="A0A7S4UK99"/>
<dbReference type="InterPro" id="IPR004843">
    <property type="entry name" value="Calcineurin-like_PHP"/>
</dbReference>
<name>A0A7S4UK99_9DINO</name>
<evidence type="ECO:0000259" key="2">
    <source>
        <dbReference type="Pfam" id="PF00149"/>
    </source>
</evidence>